<organism evidence="2 3">
    <name type="scientific">Plutella xylostella</name>
    <name type="common">Diamondback moth</name>
    <name type="synonym">Plutella maculipennis</name>
    <dbReference type="NCBI Taxonomy" id="51655"/>
    <lineage>
        <taxon>Eukaryota</taxon>
        <taxon>Metazoa</taxon>
        <taxon>Ecdysozoa</taxon>
        <taxon>Arthropoda</taxon>
        <taxon>Hexapoda</taxon>
        <taxon>Insecta</taxon>
        <taxon>Pterygota</taxon>
        <taxon>Neoptera</taxon>
        <taxon>Endopterygota</taxon>
        <taxon>Lepidoptera</taxon>
        <taxon>Glossata</taxon>
        <taxon>Ditrysia</taxon>
        <taxon>Yponomeutoidea</taxon>
        <taxon>Plutellidae</taxon>
        <taxon>Plutella</taxon>
    </lineage>
</organism>
<comment type="caution">
    <text evidence="2">The sequence shown here is derived from an EMBL/GenBank/DDBJ whole genome shotgun (WGS) entry which is preliminary data.</text>
</comment>
<dbReference type="EMBL" id="JAHIBW010000001">
    <property type="protein sequence ID" value="KAG7313486.1"/>
    <property type="molecule type" value="Genomic_DNA"/>
</dbReference>
<evidence type="ECO:0000256" key="1">
    <source>
        <dbReference type="SAM" id="MobiDB-lite"/>
    </source>
</evidence>
<gene>
    <name evidence="2" type="ORF">JYU34_000621</name>
</gene>
<feature type="region of interest" description="Disordered" evidence="1">
    <location>
        <begin position="47"/>
        <end position="85"/>
    </location>
</feature>
<proteinExistence type="predicted"/>
<reference evidence="2 3" key="1">
    <citation type="submission" date="2021-06" db="EMBL/GenBank/DDBJ databases">
        <title>A haploid diamondback moth (Plutella xylostella L.) genome assembly resolves 31 chromosomes and identifies a diamide resistance mutation.</title>
        <authorList>
            <person name="Ward C.M."/>
            <person name="Perry K.D."/>
            <person name="Baker G."/>
            <person name="Powis K."/>
            <person name="Heckel D.G."/>
            <person name="Baxter S.W."/>
        </authorList>
    </citation>
    <scope>NUCLEOTIDE SEQUENCE [LARGE SCALE GENOMIC DNA]</scope>
    <source>
        <strain evidence="2 3">LV</strain>
        <tissue evidence="2">Single pupa</tissue>
    </source>
</reference>
<evidence type="ECO:0000313" key="3">
    <source>
        <dbReference type="Proteomes" id="UP000823941"/>
    </source>
</evidence>
<keyword evidence="3" id="KW-1185">Reference proteome</keyword>
<protein>
    <submittedName>
        <fullName evidence="2">Uncharacterized protein</fullName>
    </submittedName>
</protein>
<dbReference type="Proteomes" id="UP000823941">
    <property type="component" value="Chromosome 1"/>
</dbReference>
<accession>A0ABQ7R8A0</accession>
<name>A0ABQ7R8A0_PLUXY</name>
<feature type="region of interest" description="Disordered" evidence="1">
    <location>
        <begin position="1"/>
        <end position="29"/>
    </location>
</feature>
<sequence length="126" mass="13673">MAARLPQGARNAASAPRRDAGSTRSVINKGGARLYARAPSRALLALRSLTRSPSRRRQQFSKTAVAAPAVPWSRGRSTPMSMPLRPTDMRQRAMAATTPHAQHFIAYAACDTRCLLAAYLHCHGGY</sequence>
<evidence type="ECO:0000313" key="2">
    <source>
        <dbReference type="EMBL" id="KAG7313486.1"/>
    </source>
</evidence>